<protein>
    <submittedName>
        <fullName evidence="1">Uncharacterized protein</fullName>
    </submittedName>
</protein>
<accession>A0A7X0M9G8</accession>
<keyword evidence="2" id="KW-1185">Reference proteome</keyword>
<organism evidence="1 2">
    <name type="scientific">Sphaerisporangium rubeum</name>
    <dbReference type="NCBI Taxonomy" id="321317"/>
    <lineage>
        <taxon>Bacteria</taxon>
        <taxon>Bacillati</taxon>
        <taxon>Actinomycetota</taxon>
        <taxon>Actinomycetes</taxon>
        <taxon>Streptosporangiales</taxon>
        <taxon>Streptosporangiaceae</taxon>
        <taxon>Sphaerisporangium</taxon>
    </lineage>
</organism>
<proteinExistence type="predicted"/>
<sequence>MMWRRRRRKNGKYFDQARLLDSATAGVCFEMRFWAEWHDGKELHHDLDALIATCVTNRARLEAVKYHADDLHSAQDAINALVGMVDVSSEPYCSALVARVEIQLPTAAQQDAMEYRRAIAHVERLLYLKKMLYNDPALLAIDYLDRRPELATNIDVAAFQRLAVSLGNSDRWWYPLLRILESLGAKISDQNGSYWAMTALLAALQEGAPGLVDEEGLREIADKLTKRPHAETPDDLKQSEQLLWSARKHDLDHEGTMKDDA</sequence>
<dbReference type="EMBL" id="JACHIU010000001">
    <property type="protein sequence ID" value="MBB6476883.1"/>
    <property type="molecule type" value="Genomic_DNA"/>
</dbReference>
<dbReference type="AlphaFoldDB" id="A0A7X0M9G8"/>
<comment type="caution">
    <text evidence="1">The sequence shown here is derived from an EMBL/GenBank/DDBJ whole genome shotgun (WGS) entry which is preliminary data.</text>
</comment>
<gene>
    <name evidence="1" type="ORF">BJ992_006314</name>
</gene>
<dbReference type="Proteomes" id="UP000555564">
    <property type="component" value="Unassembled WGS sequence"/>
</dbReference>
<evidence type="ECO:0000313" key="2">
    <source>
        <dbReference type="Proteomes" id="UP000555564"/>
    </source>
</evidence>
<reference evidence="1 2" key="1">
    <citation type="submission" date="2020-08" db="EMBL/GenBank/DDBJ databases">
        <title>Sequencing the genomes of 1000 actinobacteria strains.</title>
        <authorList>
            <person name="Klenk H.-P."/>
        </authorList>
    </citation>
    <scope>NUCLEOTIDE SEQUENCE [LARGE SCALE GENOMIC DNA]</scope>
    <source>
        <strain evidence="1 2">DSM 44936</strain>
    </source>
</reference>
<dbReference type="RefSeq" id="WP_184987208.1">
    <property type="nucleotide sequence ID" value="NZ_BAAALO010000006.1"/>
</dbReference>
<name>A0A7X0M9G8_9ACTN</name>
<evidence type="ECO:0000313" key="1">
    <source>
        <dbReference type="EMBL" id="MBB6476883.1"/>
    </source>
</evidence>